<feature type="region of interest" description="Disordered" evidence="2">
    <location>
        <begin position="355"/>
        <end position="390"/>
    </location>
</feature>
<name>A0A9N9K2F9_9GLOM</name>
<dbReference type="Proteomes" id="UP000789759">
    <property type="component" value="Unassembled WGS sequence"/>
</dbReference>
<comment type="caution">
    <text evidence="3">The sequence shown here is derived from an EMBL/GenBank/DDBJ whole genome shotgun (WGS) entry which is preliminary data.</text>
</comment>
<dbReference type="AlphaFoldDB" id="A0A9N9K2F9"/>
<keyword evidence="1" id="KW-0175">Coiled coil</keyword>
<feature type="compositionally biased region" description="Acidic residues" evidence="2">
    <location>
        <begin position="361"/>
        <end position="372"/>
    </location>
</feature>
<proteinExistence type="predicted"/>
<evidence type="ECO:0000256" key="1">
    <source>
        <dbReference type="SAM" id="Coils"/>
    </source>
</evidence>
<reference evidence="3" key="1">
    <citation type="submission" date="2021-06" db="EMBL/GenBank/DDBJ databases">
        <authorList>
            <person name="Kallberg Y."/>
            <person name="Tangrot J."/>
            <person name="Rosling A."/>
        </authorList>
    </citation>
    <scope>NUCLEOTIDE SEQUENCE</scope>
    <source>
        <strain evidence="3">FL966</strain>
    </source>
</reference>
<feature type="compositionally biased region" description="Basic and acidic residues" evidence="2">
    <location>
        <begin position="373"/>
        <end position="388"/>
    </location>
</feature>
<sequence>QQNLLLQNNLLNMAEARCLPTLKYVSNLLNLIPQYFGQMPPNDYCDMIIQAWASAIPNMTAFEGANAGDFNDAVKVEIMKETIGTKNSAIQRLSQERFQSYDTPDTYEARICPLILGVANNDAYVLGTLKTHLSEDHKLYSWMKNENIGGIDEFFTILKNMWLERSSLNEGQNFDQAQPKKKLLAKQNDSIISQPVFSSYNEIQKSFQAMMEKQKIESKAEIEKQKAEIEKLKAEFETKMTQQSKKSRPPVLPKDYEQMQEFYEGQGDPRWKDISREEALQWLDKAFSSPISTKPERLRSSNQNARIDRIESKVDEIGQMTSQFGKMMLDNKKPVAKSNSTYRYFPSLIPSQFQYASPYSDDNEDEEGGYNEEENKWHAPSQLEKKNSQPETYDELLPKLSPAMRKMCQFHIVQEKESKSDECASEFGGVNDATINALGWKADKPSDFAIKDVPISVKDKDGKTVTVSGNFARIDNGEPEPMLCIGMTWIRKVHGILDPNKNQFRIKVHGKSYIIPTFSRALVAKDPSKDIETLEVLDSDSSSEEVKKNA</sequence>
<dbReference type="EMBL" id="CAJVQA010036571">
    <property type="protein sequence ID" value="CAG8808757.1"/>
    <property type="molecule type" value="Genomic_DNA"/>
</dbReference>
<gene>
    <name evidence="3" type="ORF">CPELLU_LOCUS18413</name>
</gene>
<evidence type="ECO:0000256" key="2">
    <source>
        <dbReference type="SAM" id="MobiDB-lite"/>
    </source>
</evidence>
<protein>
    <submittedName>
        <fullName evidence="3">10682_t:CDS:1</fullName>
    </submittedName>
</protein>
<feature type="coiled-coil region" evidence="1">
    <location>
        <begin position="208"/>
        <end position="242"/>
    </location>
</feature>
<keyword evidence="4" id="KW-1185">Reference proteome</keyword>
<accession>A0A9N9K2F9</accession>
<evidence type="ECO:0000313" key="4">
    <source>
        <dbReference type="Proteomes" id="UP000789759"/>
    </source>
</evidence>
<evidence type="ECO:0000313" key="3">
    <source>
        <dbReference type="EMBL" id="CAG8808757.1"/>
    </source>
</evidence>
<feature type="non-terminal residue" evidence="3">
    <location>
        <position position="550"/>
    </location>
</feature>
<organism evidence="3 4">
    <name type="scientific">Cetraspora pellucida</name>
    <dbReference type="NCBI Taxonomy" id="1433469"/>
    <lineage>
        <taxon>Eukaryota</taxon>
        <taxon>Fungi</taxon>
        <taxon>Fungi incertae sedis</taxon>
        <taxon>Mucoromycota</taxon>
        <taxon>Glomeromycotina</taxon>
        <taxon>Glomeromycetes</taxon>
        <taxon>Diversisporales</taxon>
        <taxon>Gigasporaceae</taxon>
        <taxon>Cetraspora</taxon>
    </lineage>
</organism>